<keyword evidence="3" id="KW-1185">Reference proteome</keyword>
<dbReference type="RefSeq" id="WP_290365026.1">
    <property type="nucleotide sequence ID" value="NZ_JAUFQU010000030.1"/>
</dbReference>
<gene>
    <name evidence="2" type="ORF">QW060_20125</name>
</gene>
<sequence length="52" mass="5813">MYSCAIWRNFLPSAEPMISLSLLQFSVMAACAAMVFSRSPILFLLASFCCSW</sequence>
<evidence type="ECO:0000313" key="3">
    <source>
        <dbReference type="Proteomes" id="UP001242368"/>
    </source>
</evidence>
<keyword evidence="1" id="KW-0472">Membrane</keyword>
<organism evidence="2 3">
    <name type="scientific">Paenimyroides ceti</name>
    <dbReference type="NCBI Taxonomy" id="395087"/>
    <lineage>
        <taxon>Bacteria</taxon>
        <taxon>Pseudomonadati</taxon>
        <taxon>Bacteroidota</taxon>
        <taxon>Flavobacteriia</taxon>
        <taxon>Flavobacteriales</taxon>
        <taxon>Flavobacteriaceae</taxon>
        <taxon>Paenimyroides</taxon>
    </lineage>
</organism>
<feature type="transmembrane region" description="Helical" evidence="1">
    <location>
        <begin position="17"/>
        <end position="36"/>
    </location>
</feature>
<evidence type="ECO:0000256" key="1">
    <source>
        <dbReference type="SAM" id="Phobius"/>
    </source>
</evidence>
<accession>A0ABT8D1Z5</accession>
<keyword evidence="1" id="KW-0812">Transmembrane</keyword>
<dbReference type="Proteomes" id="UP001242368">
    <property type="component" value="Unassembled WGS sequence"/>
</dbReference>
<dbReference type="EMBL" id="JAUFQU010000030">
    <property type="protein sequence ID" value="MDN3709327.1"/>
    <property type="molecule type" value="Genomic_DNA"/>
</dbReference>
<name>A0ABT8D1Z5_9FLAO</name>
<proteinExistence type="predicted"/>
<evidence type="ECO:0000313" key="2">
    <source>
        <dbReference type="EMBL" id="MDN3709327.1"/>
    </source>
</evidence>
<reference evidence="3" key="1">
    <citation type="journal article" date="2019" name="Int. J. Syst. Evol. Microbiol.">
        <title>The Global Catalogue of Microorganisms (GCM) 10K type strain sequencing project: providing services to taxonomists for standard genome sequencing and annotation.</title>
        <authorList>
            <consortium name="The Broad Institute Genomics Platform"/>
            <consortium name="The Broad Institute Genome Sequencing Center for Infectious Disease"/>
            <person name="Wu L."/>
            <person name="Ma J."/>
        </authorList>
    </citation>
    <scope>NUCLEOTIDE SEQUENCE [LARGE SCALE GENOMIC DNA]</scope>
    <source>
        <strain evidence="3">CECT 7184</strain>
    </source>
</reference>
<keyword evidence="1" id="KW-1133">Transmembrane helix</keyword>
<protein>
    <submittedName>
        <fullName evidence="2">Uncharacterized protein</fullName>
    </submittedName>
</protein>
<comment type="caution">
    <text evidence="2">The sequence shown here is derived from an EMBL/GenBank/DDBJ whole genome shotgun (WGS) entry which is preliminary data.</text>
</comment>